<reference evidence="2" key="1">
    <citation type="submission" date="2024-07" db="EMBL/GenBank/DDBJ databases">
        <authorList>
            <person name="Yu S.T."/>
        </authorList>
    </citation>
    <scope>NUCLEOTIDE SEQUENCE</scope>
    <source>
        <strain evidence="2">Y1</strain>
    </source>
</reference>
<dbReference type="EMBL" id="CP163445">
    <property type="protein sequence ID" value="XDQ83619.1"/>
    <property type="molecule type" value="Genomic_DNA"/>
</dbReference>
<evidence type="ECO:0000256" key="1">
    <source>
        <dbReference type="SAM" id="Phobius"/>
    </source>
</evidence>
<protein>
    <recommendedName>
        <fullName evidence="3">ABC transporter permease</fullName>
    </recommendedName>
</protein>
<keyword evidence="1" id="KW-0812">Transmembrane</keyword>
<evidence type="ECO:0008006" key="3">
    <source>
        <dbReference type="Google" id="ProtNLM"/>
    </source>
</evidence>
<name>A0AB39TWS1_9ACTN</name>
<dbReference type="AlphaFoldDB" id="A0AB39TWS1"/>
<feature type="transmembrane region" description="Helical" evidence="1">
    <location>
        <begin position="16"/>
        <end position="40"/>
    </location>
</feature>
<accession>A0AB39TWS1</accession>
<proteinExistence type="predicted"/>
<keyword evidence="1" id="KW-1133">Transmembrane helix</keyword>
<keyword evidence="1" id="KW-0472">Membrane</keyword>
<evidence type="ECO:0000313" key="2">
    <source>
        <dbReference type="EMBL" id="XDQ83619.1"/>
    </source>
</evidence>
<gene>
    <name evidence="2" type="ORF">AB2U05_36505</name>
</gene>
<feature type="transmembrane region" description="Helical" evidence="1">
    <location>
        <begin position="99"/>
        <end position="118"/>
    </location>
</feature>
<sequence length="124" mass="12416">MALSPALHHAVPLRGVLAAGVLGCAFSLSLAGPAVAVSAAVRHKAQVVGATIALGAVGFAVNFIALAWQPANPLRYLSPFHYYTPGDALAQGGFARGSLAVLVTVGLAGLGAAVPLLLRRDLAP</sequence>
<dbReference type="RefSeq" id="WP_369185702.1">
    <property type="nucleotide sequence ID" value="NZ_CP163445.1"/>
</dbReference>
<organism evidence="2">
    <name type="scientific">Streptomyces sp. Y1</name>
    <dbReference type="NCBI Taxonomy" id="3238634"/>
    <lineage>
        <taxon>Bacteria</taxon>
        <taxon>Bacillati</taxon>
        <taxon>Actinomycetota</taxon>
        <taxon>Actinomycetes</taxon>
        <taxon>Kitasatosporales</taxon>
        <taxon>Streptomycetaceae</taxon>
        <taxon>Streptomyces</taxon>
    </lineage>
</organism>
<feature type="transmembrane region" description="Helical" evidence="1">
    <location>
        <begin position="47"/>
        <end position="68"/>
    </location>
</feature>